<accession>A0A0F9DYW7</accession>
<dbReference type="AlphaFoldDB" id="A0A0F9DYW7"/>
<evidence type="ECO:0000313" key="2">
    <source>
        <dbReference type="EMBL" id="KKL67033.1"/>
    </source>
</evidence>
<comment type="caution">
    <text evidence="2">The sequence shown here is derived from an EMBL/GenBank/DDBJ whole genome shotgun (WGS) entry which is preliminary data.</text>
</comment>
<organism evidence="2">
    <name type="scientific">marine sediment metagenome</name>
    <dbReference type="NCBI Taxonomy" id="412755"/>
    <lineage>
        <taxon>unclassified sequences</taxon>
        <taxon>metagenomes</taxon>
        <taxon>ecological metagenomes</taxon>
    </lineage>
</organism>
<dbReference type="EMBL" id="LAZR01027012">
    <property type="protein sequence ID" value="KKL67033.1"/>
    <property type="molecule type" value="Genomic_DNA"/>
</dbReference>
<dbReference type="Pfam" id="PF20013">
    <property type="entry name" value="GAP1-N2"/>
    <property type="match status" value="1"/>
</dbReference>
<dbReference type="InterPro" id="IPR045402">
    <property type="entry name" value="GAP1-N2"/>
</dbReference>
<feature type="domain" description="GTPase-associated protein 1 N-terminal" evidence="1">
    <location>
        <begin position="1"/>
        <end position="125"/>
    </location>
</feature>
<gene>
    <name evidence="2" type="ORF">LCGC14_2139080</name>
</gene>
<proteinExistence type="predicted"/>
<evidence type="ECO:0000259" key="1">
    <source>
        <dbReference type="Pfam" id="PF20013"/>
    </source>
</evidence>
<name>A0A0F9DYW7_9ZZZZ</name>
<protein>
    <recommendedName>
        <fullName evidence="1">GTPase-associated protein 1 N-terminal domain-containing protein</fullName>
    </recommendedName>
</protein>
<reference evidence="2" key="1">
    <citation type="journal article" date="2015" name="Nature">
        <title>Complex archaea that bridge the gap between prokaryotes and eukaryotes.</title>
        <authorList>
            <person name="Spang A."/>
            <person name="Saw J.H."/>
            <person name="Jorgensen S.L."/>
            <person name="Zaremba-Niedzwiedzka K."/>
            <person name="Martijn J."/>
            <person name="Lind A.E."/>
            <person name="van Eijk R."/>
            <person name="Schleper C."/>
            <person name="Guy L."/>
            <person name="Ettema T.J."/>
        </authorList>
    </citation>
    <scope>NUCLEOTIDE SEQUENCE</scope>
</reference>
<sequence length="177" mass="19276">MAFELCYTSVPKGLRPGTTGFCTVALTEGTPAPVAKRLEKLGGYRPMFPPDSPDADKNPIALSHWRINVDGQFYSVLSRICFAGEDHAGRSNKFAHHLALDPTEQVPAGPAWVMMQPGVMRTEWIGPPKVLRDARSIPDGSNPLRICQAWRQATGDAGWAGALANVETFHVPLSVLR</sequence>